<feature type="compositionally biased region" description="Low complexity" evidence="13">
    <location>
        <begin position="227"/>
        <end position="247"/>
    </location>
</feature>
<dbReference type="Proteomes" id="UP000028828">
    <property type="component" value="Unassembled WGS sequence"/>
</dbReference>
<comment type="catalytic activity">
    <reaction evidence="1">
        <text>S-ubiquitinyl-[E2 ubiquitin-conjugating enzyme]-L-cysteine + [acceptor protein]-L-lysine = [E2 ubiquitin-conjugating enzyme]-L-cysteine + N(6)-ubiquitinyl-[acceptor protein]-L-lysine.</text>
        <dbReference type="EC" id="2.3.2.27"/>
    </reaction>
</comment>
<evidence type="ECO:0000256" key="3">
    <source>
        <dbReference type="ARBA" id="ARBA00012483"/>
    </source>
</evidence>
<dbReference type="InterPro" id="IPR058981">
    <property type="entry name" value="MGRN1/RNF157-like_N"/>
</dbReference>
<dbReference type="GO" id="GO:0005737">
    <property type="term" value="C:cytoplasm"/>
    <property type="evidence" value="ECO:0007669"/>
    <property type="project" value="TreeGrafter"/>
</dbReference>
<dbReference type="InterPro" id="IPR001841">
    <property type="entry name" value="Znf_RING"/>
</dbReference>
<feature type="compositionally biased region" description="Gly residues" evidence="13">
    <location>
        <begin position="297"/>
        <end position="306"/>
    </location>
</feature>
<dbReference type="OrthoDB" id="10261999at2759"/>
<keyword evidence="5" id="KW-0519">Myristate</keyword>
<feature type="region of interest" description="Disordered" evidence="13">
    <location>
        <begin position="225"/>
        <end position="257"/>
    </location>
</feature>
<keyword evidence="6" id="KW-0479">Metal-binding</keyword>
<dbReference type="SMART" id="SM00184">
    <property type="entry name" value="RING"/>
    <property type="match status" value="1"/>
</dbReference>
<keyword evidence="8" id="KW-0833">Ubl conjugation pathway</keyword>
<evidence type="ECO:0000259" key="14">
    <source>
        <dbReference type="PROSITE" id="PS50089"/>
    </source>
</evidence>
<evidence type="ECO:0000256" key="13">
    <source>
        <dbReference type="SAM" id="MobiDB-lite"/>
    </source>
</evidence>
<comment type="pathway">
    <text evidence="2">Protein modification; protein ubiquitination.</text>
</comment>
<keyword evidence="10" id="KW-0449">Lipoprotein</keyword>
<evidence type="ECO:0000256" key="8">
    <source>
        <dbReference type="ARBA" id="ARBA00022786"/>
    </source>
</evidence>
<keyword evidence="9" id="KW-0862">Zinc</keyword>
<sequence length="384" mass="41492">MGGGVSRDRQEPSSRLSYGPQQVVFIPASQNPNVGGRAGTSNVPLQQPTDPRFDPQSEVPVPNPEAVPRLSVQQTCVVKNPVNLHKHSLKCFHDPSYPDRLFVSFLLDSTTEVDISVHYYAQQLTDAATGAPTFVSRLSRPTSESSRRFPAAMNQHFCTTAEEALLLSELHQQQAVLDSEDEDEDGGVYPITVCLRSVPPAQSSGAYQPTMVKNQYTFARILRAPRGGPATGTDPAAADASASSSAGNFGTSSPGQDWRAQIVKQKIQFGTRTFEVQEIFGIERGNSTEMQRLPSGTRGGNVGASSGGDESDSRNSGDCQVDNLAGRECVICLAEERNTAVLPCRHMCLCSGCANIMRMQSNKCPICRQPVTSLLQITMKTNPE</sequence>
<protein>
    <recommendedName>
        <fullName evidence="3">RING-type E3 ubiquitin transferase</fullName>
        <ecNumber evidence="3">2.3.2.27</ecNumber>
    </recommendedName>
</protein>
<accession>A0A086JC82</accession>
<evidence type="ECO:0000256" key="2">
    <source>
        <dbReference type="ARBA" id="ARBA00004906"/>
    </source>
</evidence>
<keyword evidence="7 12" id="KW-0863">Zinc-finger</keyword>
<dbReference type="PROSITE" id="PS50089">
    <property type="entry name" value="ZF_RING_2"/>
    <property type="match status" value="1"/>
</dbReference>
<feature type="compositionally biased region" description="Basic and acidic residues" evidence="13">
    <location>
        <begin position="1"/>
        <end position="12"/>
    </location>
</feature>
<dbReference type="EMBL" id="AEYI02002130">
    <property type="protein sequence ID" value="KFG29750.1"/>
    <property type="molecule type" value="Genomic_DNA"/>
</dbReference>
<dbReference type="AlphaFoldDB" id="A0A086JC82"/>
<dbReference type="Gene3D" id="3.30.40.10">
    <property type="entry name" value="Zinc/RING finger domain, C3HC4 (zinc finger)"/>
    <property type="match status" value="1"/>
</dbReference>
<evidence type="ECO:0000256" key="1">
    <source>
        <dbReference type="ARBA" id="ARBA00000900"/>
    </source>
</evidence>
<comment type="similarity">
    <text evidence="11">Belongs to the RING-type zinc finger family. LOG2 subfamily.</text>
</comment>
<evidence type="ECO:0000256" key="11">
    <source>
        <dbReference type="ARBA" id="ARBA00025721"/>
    </source>
</evidence>
<evidence type="ECO:0000256" key="4">
    <source>
        <dbReference type="ARBA" id="ARBA00022679"/>
    </source>
</evidence>
<dbReference type="Pfam" id="PF13920">
    <property type="entry name" value="zf-C3HC4_3"/>
    <property type="match status" value="1"/>
</dbReference>
<dbReference type="InterPro" id="IPR045195">
    <property type="entry name" value="LOG2-like_mRING_C3HC5"/>
</dbReference>
<evidence type="ECO:0000256" key="9">
    <source>
        <dbReference type="ARBA" id="ARBA00022833"/>
    </source>
</evidence>
<feature type="domain" description="RING-type" evidence="14">
    <location>
        <begin position="329"/>
        <end position="368"/>
    </location>
</feature>
<reference evidence="15 16" key="1">
    <citation type="submission" date="2014-03" db="EMBL/GenBank/DDBJ databases">
        <authorList>
            <person name="Sibley D."/>
            <person name="Venepally P."/>
            <person name="Karamycheva S."/>
            <person name="Hadjithomas M."/>
            <person name="Khan A."/>
            <person name="Brunk B."/>
            <person name="Roos D."/>
            <person name="Caler E."/>
            <person name="Lorenzi H."/>
        </authorList>
    </citation>
    <scope>NUCLEOTIDE SEQUENCE [LARGE SCALE GENOMIC DNA]</scope>
    <source>
        <strain evidence="16">p89</strain>
    </source>
</reference>
<dbReference type="SUPFAM" id="SSF57850">
    <property type="entry name" value="RING/U-box"/>
    <property type="match status" value="1"/>
</dbReference>
<evidence type="ECO:0000313" key="15">
    <source>
        <dbReference type="EMBL" id="KFG29750.1"/>
    </source>
</evidence>
<dbReference type="Pfam" id="PF26192">
    <property type="entry name" value="RNF157-like_N"/>
    <property type="match status" value="1"/>
</dbReference>
<evidence type="ECO:0000256" key="10">
    <source>
        <dbReference type="ARBA" id="ARBA00023288"/>
    </source>
</evidence>
<feature type="region of interest" description="Disordered" evidence="13">
    <location>
        <begin position="1"/>
        <end position="60"/>
    </location>
</feature>
<dbReference type="GO" id="GO:0061630">
    <property type="term" value="F:ubiquitin protein ligase activity"/>
    <property type="evidence" value="ECO:0007669"/>
    <property type="project" value="UniProtKB-EC"/>
</dbReference>
<comment type="caution">
    <text evidence="15">The sequence shown here is derived from an EMBL/GenBank/DDBJ whole genome shotgun (WGS) entry which is preliminary data.</text>
</comment>
<organism evidence="15 16">
    <name type="scientific">Toxoplasma gondii p89</name>
    <dbReference type="NCBI Taxonomy" id="943119"/>
    <lineage>
        <taxon>Eukaryota</taxon>
        <taxon>Sar</taxon>
        <taxon>Alveolata</taxon>
        <taxon>Apicomplexa</taxon>
        <taxon>Conoidasida</taxon>
        <taxon>Coccidia</taxon>
        <taxon>Eucoccidiorida</taxon>
        <taxon>Eimeriorina</taxon>
        <taxon>Sarcocystidae</taxon>
        <taxon>Toxoplasma</taxon>
    </lineage>
</organism>
<dbReference type="CDD" id="cd16789">
    <property type="entry name" value="mRING-HC-C3HC5_MGRN1-like"/>
    <property type="match status" value="1"/>
</dbReference>
<dbReference type="PANTHER" id="PTHR22996">
    <property type="entry name" value="MAHOGUNIN"/>
    <property type="match status" value="1"/>
</dbReference>
<name>A0A086JC82_TOXGO</name>
<feature type="region of interest" description="Disordered" evidence="13">
    <location>
        <begin position="285"/>
        <end position="317"/>
    </location>
</feature>
<evidence type="ECO:0000256" key="5">
    <source>
        <dbReference type="ARBA" id="ARBA00022707"/>
    </source>
</evidence>
<dbReference type="InterPro" id="IPR045194">
    <property type="entry name" value="MGRN1/RNF157-like"/>
</dbReference>
<dbReference type="GO" id="GO:0016567">
    <property type="term" value="P:protein ubiquitination"/>
    <property type="evidence" value="ECO:0007669"/>
    <property type="project" value="TreeGrafter"/>
</dbReference>
<feature type="compositionally biased region" description="Polar residues" evidence="13">
    <location>
        <begin position="28"/>
        <end position="49"/>
    </location>
</feature>
<keyword evidence="4" id="KW-0808">Transferase</keyword>
<dbReference type="VEuPathDB" id="ToxoDB:TGP89_267440"/>
<evidence type="ECO:0000313" key="16">
    <source>
        <dbReference type="Proteomes" id="UP000028828"/>
    </source>
</evidence>
<evidence type="ECO:0000256" key="6">
    <source>
        <dbReference type="ARBA" id="ARBA00022723"/>
    </source>
</evidence>
<proteinExistence type="inferred from homology"/>
<evidence type="ECO:0000256" key="7">
    <source>
        <dbReference type="ARBA" id="ARBA00022771"/>
    </source>
</evidence>
<gene>
    <name evidence="15" type="ORF">TGP89_267440</name>
</gene>
<evidence type="ECO:0000256" key="12">
    <source>
        <dbReference type="PROSITE-ProRule" id="PRU00175"/>
    </source>
</evidence>
<dbReference type="InterPro" id="IPR013083">
    <property type="entry name" value="Znf_RING/FYVE/PHD"/>
</dbReference>
<dbReference type="GO" id="GO:0008270">
    <property type="term" value="F:zinc ion binding"/>
    <property type="evidence" value="ECO:0007669"/>
    <property type="project" value="UniProtKB-KW"/>
</dbReference>
<dbReference type="EC" id="2.3.2.27" evidence="3"/>
<dbReference type="PANTHER" id="PTHR22996:SF0">
    <property type="entry name" value="RE60872P-RELATED"/>
    <property type="match status" value="1"/>
</dbReference>